<dbReference type="Proteomes" id="UP001295444">
    <property type="component" value="Chromosome 05"/>
</dbReference>
<dbReference type="EMBL" id="OW240916">
    <property type="protein sequence ID" value="CAH2295099.1"/>
    <property type="molecule type" value="Genomic_DNA"/>
</dbReference>
<accession>A0AAD1S8T5</accession>
<gene>
    <name evidence="1" type="ORF">PECUL_23A019159</name>
</gene>
<evidence type="ECO:0000313" key="1">
    <source>
        <dbReference type="EMBL" id="CAH2295099.1"/>
    </source>
</evidence>
<proteinExistence type="predicted"/>
<reference evidence="1" key="1">
    <citation type="submission" date="2022-03" db="EMBL/GenBank/DDBJ databases">
        <authorList>
            <person name="Alioto T."/>
            <person name="Alioto T."/>
            <person name="Gomez Garrido J."/>
        </authorList>
    </citation>
    <scope>NUCLEOTIDE SEQUENCE</scope>
</reference>
<evidence type="ECO:0000313" key="2">
    <source>
        <dbReference type="Proteomes" id="UP001295444"/>
    </source>
</evidence>
<dbReference type="AlphaFoldDB" id="A0AAD1S8T5"/>
<keyword evidence="2" id="KW-1185">Reference proteome</keyword>
<protein>
    <submittedName>
        <fullName evidence="1">Uncharacterized protein</fullName>
    </submittedName>
</protein>
<sequence>MDPIYIEYSETDPDKKFNRSAQNTEIPIQMLEVDVRDNHATGTREYEEGFHKQDYHTSTLLSKPSDSELWEGNISHARGRYRENTVMSLSKKVMISQHQENLKQSDRNNMGVTETVWGSDDSKKDCVMSNMEGVSAKSNWLLNAPSQDFTQGRIQKVDVKNKELGDVIDASICENVCLEKVLKKVDKKSNNVILYRMEEDESKRWSGIDDLVKDTLPGNSMASLKLNTEVEEVGIEGRRLRKIKLYRRAVSENLISYLQGNIRRLERSVSETSVENRQVIKMKLQGELGNFQGTEGLIKMEKETVSRVHQDATACASEQLTLFGGLKGEGTCLRNGQTRETENSNMEHVGEIVFVSHQKLESVIHAENSKDRDHSAGFLRKDVSSGGVNEEETIWEAKPLETISETIAVPPTDHCAESDKRVCLEGLKSQVNLSALVNTNQEEEKTLSVADVRRAFETTKSLKSKATQSKFKKGKECLSTYIPAREQYLLDYDHQLVKCKATAADGLL</sequence>
<name>A0AAD1S8T5_PELCU</name>
<organism evidence="1 2">
    <name type="scientific">Pelobates cultripes</name>
    <name type="common">Western spadefoot toad</name>
    <dbReference type="NCBI Taxonomy" id="61616"/>
    <lineage>
        <taxon>Eukaryota</taxon>
        <taxon>Metazoa</taxon>
        <taxon>Chordata</taxon>
        <taxon>Craniata</taxon>
        <taxon>Vertebrata</taxon>
        <taxon>Euteleostomi</taxon>
        <taxon>Amphibia</taxon>
        <taxon>Batrachia</taxon>
        <taxon>Anura</taxon>
        <taxon>Pelobatoidea</taxon>
        <taxon>Pelobatidae</taxon>
        <taxon>Pelobates</taxon>
    </lineage>
</organism>